<feature type="non-terminal residue" evidence="2">
    <location>
        <position position="89"/>
    </location>
</feature>
<dbReference type="EMBL" id="CP144747">
    <property type="protein sequence ID" value="WVZ62998.1"/>
    <property type="molecule type" value="Genomic_DNA"/>
</dbReference>
<sequence length="89" mass="10281">LYTIEFQKRGLPHVHILVWLEGNIEDPRPSFIDSIISAEIPYRVSILWVIVLLMSSWCMVPVAYQQTTVVGEDGFVLYKRPETGAYVER</sequence>
<keyword evidence="1" id="KW-0812">Transmembrane</keyword>
<name>A0AAQ3WIU9_PASNO</name>
<reference evidence="2 3" key="1">
    <citation type="submission" date="2024-02" db="EMBL/GenBank/DDBJ databases">
        <title>High-quality chromosome-scale genome assembly of Pensacola bahiagrass (Paspalum notatum Flugge var. saurae).</title>
        <authorList>
            <person name="Vega J.M."/>
            <person name="Podio M."/>
            <person name="Orjuela J."/>
            <person name="Siena L.A."/>
            <person name="Pessino S.C."/>
            <person name="Combes M.C."/>
            <person name="Mariac C."/>
            <person name="Albertini E."/>
            <person name="Pupilli F."/>
            <person name="Ortiz J.P.A."/>
            <person name="Leblanc O."/>
        </authorList>
    </citation>
    <scope>NUCLEOTIDE SEQUENCE [LARGE SCALE GENOMIC DNA]</scope>
    <source>
        <strain evidence="2">R1</strain>
        <tissue evidence="2">Leaf</tissue>
    </source>
</reference>
<keyword evidence="1" id="KW-0472">Membrane</keyword>
<gene>
    <name evidence="2" type="ORF">U9M48_012680</name>
</gene>
<accession>A0AAQ3WIU9</accession>
<evidence type="ECO:0000313" key="3">
    <source>
        <dbReference type="Proteomes" id="UP001341281"/>
    </source>
</evidence>
<dbReference type="Proteomes" id="UP001341281">
    <property type="component" value="Chromosome 03"/>
</dbReference>
<evidence type="ECO:0000256" key="1">
    <source>
        <dbReference type="SAM" id="Phobius"/>
    </source>
</evidence>
<feature type="transmembrane region" description="Helical" evidence="1">
    <location>
        <begin position="44"/>
        <end position="64"/>
    </location>
</feature>
<proteinExistence type="predicted"/>
<evidence type="ECO:0008006" key="4">
    <source>
        <dbReference type="Google" id="ProtNLM"/>
    </source>
</evidence>
<keyword evidence="1" id="KW-1133">Transmembrane helix</keyword>
<protein>
    <recommendedName>
        <fullName evidence="4">Helitron helicase-like domain-containing protein</fullName>
    </recommendedName>
</protein>
<dbReference type="AlphaFoldDB" id="A0AAQ3WIU9"/>
<organism evidence="2 3">
    <name type="scientific">Paspalum notatum var. saurae</name>
    <dbReference type="NCBI Taxonomy" id="547442"/>
    <lineage>
        <taxon>Eukaryota</taxon>
        <taxon>Viridiplantae</taxon>
        <taxon>Streptophyta</taxon>
        <taxon>Embryophyta</taxon>
        <taxon>Tracheophyta</taxon>
        <taxon>Spermatophyta</taxon>
        <taxon>Magnoliopsida</taxon>
        <taxon>Liliopsida</taxon>
        <taxon>Poales</taxon>
        <taxon>Poaceae</taxon>
        <taxon>PACMAD clade</taxon>
        <taxon>Panicoideae</taxon>
        <taxon>Andropogonodae</taxon>
        <taxon>Paspaleae</taxon>
        <taxon>Paspalinae</taxon>
        <taxon>Paspalum</taxon>
    </lineage>
</organism>
<evidence type="ECO:0000313" key="2">
    <source>
        <dbReference type="EMBL" id="WVZ62998.1"/>
    </source>
</evidence>
<keyword evidence="3" id="KW-1185">Reference proteome</keyword>